<accession>A0A552X0Z9</accession>
<evidence type="ECO:0000256" key="1">
    <source>
        <dbReference type="ARBA" id="ARBA00010457"/>
    </source>
</evidence>
<dbReference type="GO" id="GO:0005507">
    <property type="term" value="F:copper ion binding"/>
    <property type="evidence" value="ECO:0007669"/>
    <property type="project" value="InterPro"/>
</dbReference>
<dbReference type="AlphaFoldDB" id="A0A552X0Z9"/>
<dbReference type="PROSITE" id="PS00087">
    <property type="entry name" value="SOD_CU_ZN_1"/>
    <property type="match status" value="1"/>
</dbReference>
<dbReference type="InterPro" id="IPR036423">
    <property type="entry name" value="SOD-like_Cu/Zn_dom_sf"/>
</dbReference>
<dbReference type="RefSeq" id="WP_143236055.1">
    <property type="nucleotide sequence ID" value="NZ_VJWL01000003.1"/>
</dbReference>
<evidence type="ECO:0000313" key="5">
    <source>
        <dbReference type="EMBL" id="TRW48263.1"/>
    </source>
</evidence>
<dbReference type="GO" id="GO:0006801">
    <property type="term" value="P:superoxide metabolic process"/>
    <property type="evidence" value="ECO:0007669"/>
    <property type="project" value="InterPro"/>
</dbReference>
<dbReference type="CDD" id="cd00305">
    <property type="entry name" value="Cu-Zn_Superoxide_Dismutase"/>
    <property type="match status" value="1"/>
</dbReference>
<comment type="similarity">
    <text evidence="1">Belongs to the Cu-Zn superoxide dismutase family.</text>
</comment>
<dbReference type="OrthoDB" id="5431326at2"/>
<dbReference type="InterPro" id="IPR018152">
    <property type="entry name" value="SOD_Cu/Zn_BS"/>
</dbReference>
<dbReference type="Gene3D" id="2.60.40.200">
    <property type="entry name" value="Superoxide dismutase, copper/zinc binding domain"/>
    <property type="match status" value="1"/>
</dbReference>
<evidence type="ECO:0000256" key="3">
    <source>
        <dbReference type="SAM" id="SignalP"/>
    </source>
</evidence>
<dbReference type="PROSITE" id="PS51257">
    <property type="entry name" value="PROKAR_LIPOPROTEIN"/>
    <property type="match status" value="1"/>
</dbReference>
<name>A0A552X0Z9_9GAMM</name>
<feature type="compositionally biased region" description="Basic and acidic residues" evidence="2">
    <location>
        <begin position="106"/>
        <end position="121"/>
    </location>
</feature>
<dbReference type="InterPro" id="IPR024134">
    <property type="entry name" value="SOD_Cu/Zn_/chaperone"/>
</dbReference>
<feature type="domain" description="Superoxide dismutase copper/zinc binding" evidence="4">
    <location>
        <begin position="54"/>
        <end position="182"/>
    </location>
</feature>
<comment type="caution">
    <text evidence="5">The sequence shown here is derived from an EMBL/GenBank/DDBJ whole genome shotgun (WGS) entry which is preliminary data.</text>
</comment>
<keyword evidence="6" id="KW-1185">Reference proteome</keyword>
<feature type="region of interest" description="Disordered" evidence="2">
    <location>
        <begin position="96"/>
        <end position="122"/>
    </location>
</feature>
<dbReference type="PRINTS" id="PR00068">
    <property type="entry name" value="CUZNDISMTASE"/>
</dbReference>
<sequence length="193" mass="20065">MKLKSLITAASAAVFLSACSGDHDAHNMHAEGEHIGERSFSAILNPTEGNEGLQGFVMFEDTPEGVFVLAHVEGLEPGGVHGFHVHEYGDCSAPDGTSAGGHFNPHGRDHGGPDSSERHAGDLGNLQADDAGMAHLEMIDTKLELSGPNSILGKSVIVHAQADDLESQPTGDAGARILCGVIADADVDEHHGH</sequence>
<keyword evidence="3" id="KW-0732">Signal</keyword>
<feature type="chain" id="PRO_5022154004" evidence="3">
    <location>
        <begin position="21"/>
        <end position="193"/>
    </location>
</feature>
<gene>
    <name evidence="5" type="ORF">FM042_08740</name>
</gene>
<dbReference type="SUPFAM" id="SSF49329">
    <property type="entry name" value="Cu,Zn superoxide dismutase-like"/>
    <property type="match status" value="1"/>
</dbReference>
<dbReference type="InterPro" id="IPR001424">
    <property type="entry name" value="SOD_Cu_Zn_dom"/>
</dbReference>
<organism evidence="5 6">
    <name type="scientific">Aliidiomarina halalkaliphila</name>
    <dbReference type="NCBI Taxonomy" id="2593535"/>
    <lineage>
        <taxon>Bacteria</taxon>
        <taxon>Pseudomonadati</taxon>
        <taxon>Pseudomonadota</taxon>
        <taxon>Gammaproteobacteria</taxon>
        <taxon>Alteromonadales</taxon>
        <taxon>Idiomarinaceae</taxon>
        <taxon>Aliidiomarina</taxon>
    </lineage>
</organism>
<evidence type="ECO:0000313" key="6">
    <source>
        <dbReference type="Proteomes" id="UP000320359"/>
    </source>
</evidence>
<reference evidence="5 6" key="1">
    <citation type="submission" date="2019-07" db="EMBL/GenBank/DDBJ databases">
        <authorList>
            <person name="Yang M."/>
            <person name="Zhao D."/>
            <person name="Xiang H."/>
        </authorList>
    </citation>
    <scope>NUCLEOTIDE SEQUENCE [LARGE SCALE GENOMIC DNA]</scope>
    <source>
        <strain evidence="5 6">IM1326</strain>
    </source>
</reference>
<dbReference type="PANTHER" id="PTHR10003">
    <property type="entry name" value="SUPEROXIDE DISMUTASE CU-ZN -RELATED"/>
    <property type="match status" value="1"/>
</dbReference>
<dbReference type="Pfam" id="PF00080">
    <property type="entry name" value="Sod_Cu"/>
    <property type="match status" value="1"/>
</dbReference>
<feature type="signal peptide" evidence="3">
    <location>
        <begin position="1"/>
        <end position="20"/>
    </location>
</feature>
<evidence type="ECO:0000256" key="2">
    <source>
        <dbReference type="SAM" id="MobiDB-lite"/>
    </source>
</evidence>
<dbReference type="EMBL" id="VJWL01000003">
    <property type="protein sequence ID" value="TRW48263.1"/>
    <property type="molecule type" value="Genomic_DNA"/>
</dbReference>
<proteinExistence type="inferred from homology"/>
<dbReference type="Proteomes" id="UP000320359">
    <property type="component" value="Unassembled WGS sequence"/>
</dbReference>
<evidence type="ECO:0000259" key="4">
    <source>
        <dbReference type="Pfam" id="PF00080"/>
    </source>
</evidence>
<protein>
    <submittedName>
        <fullName evidence="5">Superoxide dismutase family protein</fullName>
    </submittedName>
</protein>